<dbReference type="PANTHER" id="PTHR34060:SF1">
    <property type="entry name" value="POLYKETIDE CYCLASE _ DEHYDRASE AND LIPID TRANSPORT PROTEIN"/>
    <property type="match status" value="1"/>
</dbReference>
<comment type="caution">
    <text evidence="2">The sequence shown here is derived from an EMBL/GenBank/DDBJ whole genome shotgun (WGS) entry which is preliminary data.</text>
</comment>
<reference evidence="2" key="1">
    <citation type="journal article" date="2016" name="Nat. Genet.">
        <title>A high-quality carrot genome assembly provides new insights into carotenoid accumulation and asterid genome evolution.</title>
        <authorList>
            <person name="Iorizzo M."/>
            <person name="Ellison S."/>
            <person name="Senalik D."/>
            <person name="Zeng P."/>
            <person name="Satapoomin P."/>
            <person name="Huang J."/>
            <person name="Bowman M."/>
            <person name="Iovene M."/>
            <person name="Sanseverino W."/>
            <person name="Cavagnaro P."/>
            <person name="Yildiz M."/>
            <person name="Macko-Podgorni A."/>
            <person name="Moranska E."/>
            <person name="Grzebelus E."/>
            <person name="Grzebelus D."/>
            <person name="Ashrafi H."/>
            <person name="Zheng Z."/>
            <person name="Cheng S."/>
            <person name="Spooner D."/>
            <person name="Van Deynze A."/>
            <person name="Simon P."/>
        </authorList>
    </citation>
    <scope>NUCLEOTIDE SEQUENCE [LARGE SCALE GENOMIC DNA]</scope>
    <source>
        <tissue evidence="2">Leaf</tissue>
    </source>
</reference>
<proteinExistence type="predicted"/>
<dbReference type="SUPFAM" id="SSF55961">
    <property type="entry name" value="Bet v1-like"/>
    <property type="match status" value="1"/>
</dbReference>
<dbReference type="Pfam" id="PF03364">
    <property type="entry name" value="Polyketide_cyc"/>
    <property type="match status" value="1"/>
</dbReference>
<dbReference type="AlphaFoldDB" id="A0A161XTE5"/>
<dbReference type="InterPro" id="IPR005031">
    <property type="entry name" value="COQ10_START"/>
</dbReference>
<accession>A0A161XTE5</accession>
<name>A0A161XTE5_DAUCS</name>
<gene>
    <name evidence="2" type="ORF">DCAR_018238</name>
</gene>
<dbReference type="InterPro" id="IPR023393">
    <property type="entry name" value="START-like_dom_sf"/>
</dbReference>
<evidence type="ECO:0000313" key="2">
    <source>
        <dbReference type="EMBL" id="KZM94996.1"/>
    </source>
</evidence>
<dbReference type="EMBL" id="LNRQ01000005">
    <property type="protein sequence ID" value="KZM94996.1"/>
    <property type="molecule type" value="Genomic_DNA"/>
</dbReference>
<protein>
    <recommendedName>
        <fullName evidence="1">Coenzyme Q-binding protein COQ10 START domain-containing protein</fullName>
    </recommendedName>
</protein>
<organism evidence="2">
    <name type="scientific">Daucus carota subsp. sativus</name>
    <name type="common">Carrot</name>
    <dbReference type="NCBI Taxonomy" id="79200"/>
    <lineage>
        <taxon>Eukaryota</taxon>
        <taxon>Viridiplantae</taxon>
        <taxon>Streptophyta</taxon>
        <taxon>Embryophyta</taxon>
        <taxon>Tracheophyta</taxon>
        <taxon>Spermatophyta</taxon>
        <taxon>Magnoliopsida</taxon>
        <taxon>eudicotyledons</taxon>
        <taxon>Gunneridae</taxon>
        <taxon>Pentapetalae</taxon>
        <taxon>asterids</taxon>
        <taxon>campanulids</taxon>
        <taxon>Apiales</taxon>
        <taxon>Apiaceae</taxon>
        <taxon>Apioideae</taxon>
        <taxon>Scandiceae</taxon>
        <taxon>Daucinae</taxon>
        <taxon>Daucus</taxon>
        <taxon>Daucus sect. Daucus</taxon>
    </lineage>
</organism>
<dbReference type="Gene3D" id="3.30.530.20">
    <property type="match status" value="1"/>
</dbReference>
<feature type="domain" description="Coenzyme Q-binding protein COQ10 START" evidence="1">
    <location>
        <begin position="37"/>
        <end position="137"/>
    </location>
</feature>
<sequence>MQPDPDEEEWVGSDEGVEIEIEKIGKNKRRIRAKIQVEASLQHVWDVLTDYEKLSDIVPGLAVNQLLEKRDKFARLFQIGEQNLAFGIKFNAKGIVDCFENDLESLPSGQRRDIEFNMIEGDFKLFQGKWSIEQRVGNQDHASHSQSPFSGYKP</sequence>
<dbReference type="PANTHER" id="PTHR34060">
    <property type="entry name" value="POLYKETIDE CYCLASE / DEHYDRASE AND LIPID TRANSPORT PROTEIN"/>
    <property type="match status" value="1"/>
</dbReference>
<evidence type="ECO:0000259" key="1">
    <source>
        <dbReference type="Pfam" id="PF03364"/>
    </source>
</evidence>
<dbReference type="Gramene" id="KZM94996">
    <property type="protein sequence ID" value="KZM94996"/>
    <property type="gene ID" value="DCAR_018238"/>
</dbReference>